<keyword evidence="2" id="KW-1185">Reference proteome</keyword>
<accession>A0A1J4KLN5</accession>
<dbReference type="VEuPathDB" id="TrichDB:TRFO_18242"/>
<comment type="caution">
    <text evidence="1">The sequence shown here is derived from an EMBL/GenBank/DDBJ whole genome shotgun (WGS) entry which is preliminary data.</text>
</comment>
<dbReference type="Proteomes" id="UP000179807">
    <property type="component" value="Unassembled WGS sequence"/>
</dbReference>
<dbReference type="EMBL" id="MLAK01000572">
    <property type="protein sequence ID" value="OHT12050.1"/>
    <property type="molecule type" value="Genomic_DNA"/>
</dbReference>
<evidence type="ECO:0000313" key="2">
    <source>
        <dbReference type="Proteomes" id="UP000179807"/>
    </source>
</evidence>
<dbReference type="AlphaFoldDB" id="A0A1J4KLN5"/>
<gene>
    <name evidence="1" type="ORF">TRFO_18242</name>
</gene>
<reference evidence="1" key="1">
    <citation type="submission" date="2016-10" db="EMBL/GenBank/DDBJ databases">
        <authorList>
            <person name="Benchimol M."/>
            <person name="Almeida L.G."/>
            <person name="Vasconcelos A.T."/>
            <person name="Perreira-Neves A."/>
            <person name="Rosa I.A."/>
            <person name="Tasca T."/>
            <person name="Bogo M.R."/>
            <person name="de Souza W."/>
        </authorList>
    </citation>
    <scope>NUCLEOTIDE SEQUENCE [LARGE SCALE GENOMIC DNA]</scope>
    <source>
        <strain evidence="1">K</strain>
    </source>
</reference>
<evidence type="ECO:0000313" key="1">
    <source>
        <dbReference type="EMBL" id="OHT12050.1"/>
    </source>
</evidence>
<proteinExistence type="predicted"/>
<protein>
    <submittedName>
        <fullName evidence="1">Uncharacterized protein</fullName>
    </submittedName>
</protein>
<dbReference type="GeneID" id="94834764"/>
<name>A0A1J4KLN5_9EUKA</name>
<dbReference type="Gene3D" id="3.90.190.10">
    <property type="entry name" value="Protein tyrosine phosphatase superfamily"/>
    <property type="match status" value="1"/>
</dbReference>
<sequence>MIKNFEFTARESIAWIRVCRPGSVIGPQQLYLVSYEENIIRERESKRVYEPSPEEIAMKTARMNIPQPPKSARILFVPNKGCPIPVDDDDDYYGVEPPNSARGYGAVIGYNRNRRYTRQSAREPRVKKPYKKDKNEKFLAMHALPMNQLHPQPRKINQKQPYWKTIGSYA</sequence>
<dbReference type="OrthoDB" id="266663at2759"/>
<organism evidence="1 2">
    <name type="scientific">Tritrichomonas foetus</name>
    <dbReference type="NCBI Taxonomy" id="1144522"/>
    <lineage>
        <taxon>Eukaryota</taxon>
        <taxon>Metamonada</taxon>
        <taxon>Parabasalia</taxon>
        <taxon>Tritrichomonadida</taxon>
        <taxon>Tritrichomonadidae</taxon>
        <taxon>Tritrichomonas</taxon>
    </lineage>
</organism>
<dbReference type="SUPFAM" id="SSF52799">
    <property type="entry name" value="(Phosphotyrosine protein) phosphatases II"/>
    <property type="match status" value="1"/>
</dbReference>
<dbReference type="InterPro" id="IPR029021">
    <property type="entry name" value="Prot-tyrosine_phosphatase-like"/>
</dbReference>
<dbReference type="RefSeq" id="XP_068365186.1">
    <property type="nucleotide sequence ID" value="XM_068500060.1"/>
</dbReference>